<protein>
    <submittedName>
        <fullName evidence="1">Uncharacterized protein</fullName>
    </submittedName>
</protein>
<dbReference type="Proteomes" id="UP001407405">
    <property type="component" value="Unassembled WGS sequence"/>
</dbReference>
<evidence type="ECO:0000313" key="1">
    <source>
        <dbReference type="EMBL" id="MEN1759951.1"/>
    </source>
</evidence>
<sequence length="199" mass="22472">MTHVEPNHDAVKWHQVNLTTSATDAELNHVLEYYADWEPESFQWSCLARDLKRLTGALILVLSEYCPAKMSLVTRSIEGIPQKLEAVIHQLGHPMVGHEWVLAEGVYEELNKVQLHRLDSIHEASSYHIPEFIGFTIEKMLGIGSIYSMGFLHDNQLLGNFVLAMPKGHELVSERQIMLFSQGVGRVLAHAGMDRSNES</sequence>
<proteinExistence type="predicted"/>
<evidence type="ECO:0000313" key="2">
    <source>
        <dbReference type="Proteomes" id="UP001407405"/>
    </source>
</evidence>
<accession>A0ABU9VS49</accession>
<reference evidence="1 2" key="1">
    <citation type="submission" date="2024-04" db="EMBL/GenBank/DDBJ databases">
        <title>Genome sequencing and metabolic network reconstruction of aminoacids and betaine degradation by Anoxynatronum sibiricum.</title>
        <authorList>
            <person name="Detkova E.N."/>
            <person name="Boltjanskaja Y.V."/>
            <person name="Mardanov A.V."/>
            <person name="Kevbrin V."/>
        </authorList>
    </citation>
    <scope>NUCLEOTIDE SEQUENCE [LARGE SCALE GENOMIC DNA]</scope>
    <source>
        <strain evidence="1 2">Z-7981</strain>
    </source>
</reference>
<gene>
    <name evidence="1" type="ORF">AAIG11_05685</name>
</gene>
<name>A0ABU9VS49_9CLOT</name>
<dbReference type="EMBL" id="JBCITM010000004">
    <property type="protein sequence ID" value="MEN1759951.1"/>
    <property type="molecule type" value="Genomic_DNA"/>
</dbReference>
<organism evidence="1 2">
    <name type="scientific">Anoxynatronum sibiricum</name>
    <dbReference type="NCBI Taxonomy" id="210623"/>
    <lineage>
        <taxon>Bacteria</taxon>
        <taxon>Bacillati</taxon>
        <taxon>Bacillota</taxon>
        <taxon>Clostridia</taxon>
        <taxon>Eubacteriales</taxon>
        <taxon>Clostridiaceae</taxon>
        <taxon>Anoxynatronum</taxon>
    </lineage>
</organism>
<dbReference type="RefSeq" id="WP_343185276.1">
    <property type="nucleotide sequence ID" value="NZ_JBCITM010000004.1"/>
</dbReference>
<comment type="caution">
    <text evidence="1">The sequence shown here is derived from an EMBL/GenBank/DDBJ whole genome shotgun (WGS) entry which is preliminary data.</text>
</comment>
<keyword evidence="2" id="KW-1185">Reference proteome</keyword>